<sequence length="329" mass="37426">MALATDFLEDVGPKKLGWYFNVYLIRLWEEPDKNNEKKINIIEMVIQDIKGTRVQGSIPDSLFKQWRDVVSEVVGKQEPREVLTSKGIKTKRMTITINDIDNYKINCVLFGDAVDKILPHFEDGRVEPVIIVCQYFKASRLNERTSVQSYFQILKLRINPDLAEVQEFRDRLLGDNPSTTVSINQISSGSSVRYIDELKQGKATVKTIGEVAKFTKKCDPVHQNDDNKYECKECHHIDDRAILRKLGNSDDGGNKTKPGGLPTRTLRCLSQQRLLLTLCLEFVSKRFSSLWVVHEILLPNQFDGISSRAQSSCMKSVLRGILSFLAKSS</sequence>
<name>A0ABU6QIP6_9FABA</name>
<dbReference type="EMBL" id="JASCZI010000439">
    <property type="protein sequence ID" value="MED6111819.1"/>
    <property type="molecule type" value="Genomic_DNA"/>
</dbReference>
<gene>
    <name evidence="2" type="ORF">PIB30_055793</name>
</gene>
<evidence type="ECO:0000259" key="1">
    <source>
        <dbReference type="Pfam" id="PF02721"/>
    </source>
</evidence>
<dbReference type="InterPro" id="IPR003871">
    <property type="entry name" value="RFA1B/D_OB_1st"/>
</dbReference>
<reference evidence="2 3" key="1">
    <citation type="journal article" date="2023" name="Plants (Basel)">
        <title>Bridging the Gap: Combining Genomics and Transcriptomics Approaches to Understand Stylosanthes scabra, an Orphan Legume from the Brazilian Caatinga.</title>
        <authorList>
            <person name="Ferreira-Neto J.R.C."/>
            <person name="da Silva M.D."/>
            <person name="Binneck E."/>
            <person name="de Melo N.F."/>
            <person name="da Silva R.H."/>
            <person name="de Melo A.L.T.M."/>
            <person name="Pandolfi V."/>
            <person name="Bustamante F.O."/>
            <person name="Brasileiro-Vidal A.C."/>
            <person name="Benko-Iseppon A.M."/>
        </authorList>
    </citation>
    <scope>NUCLEOTIDE SEQUENCE [LARGE SCALE GENOMIC DNA]</scope>
    <source>
        <tissue evidence="2">Leaves</tissue>
    </source>
</reference>
<dbReference type="PANTHER" id="PTHR47165:SF3">
    <property type="entry name" value="RETROTRANSPOSON-LIKE PROTEIN"/>
    <property type="match status" value="1"/>
</dbReference>
<dbReference type="Pfam" id="PF02721">
    <property type="entry name" value="DUF223"/>
    <property type="match status" value="1"/>
</dbReference>
<feature type="domain" description="Replication protein A 70 kDa DNA-binding subunit B/D first OB fold" evidence="1">
    <location>
        <begin position="6"/>
        <end position="72"/>
    </location>
</feature>
<dbReference type="SUPFAM" id="SSF50249">
    <property type="entry name" value="Nucleic acid-binding proteins"/>
    <property type="match status" value="1"/>
</dbReference>
<dbReference type="PANTHER" id="PTHR47165">
    <property type="entry name" value="OS03G0429900 PROTEIN"/>
    <property type="match status" value="1"/>
</dbReference>
<evidence type="ECO:0000313" key="3">
    <source>
        <dbReference type="Proteomes" id="UP001341840"/>
    </source>
</evidence>
<dbReference type="Gene3D" id="2.40.50.140">
    <property type="entry name" value="Nucleic acid-binding proteins"/>
    <property type="match status" value="1"/>
</dbReference>
<organism evidence="2 3">
    <name type="scientific">Stylosanthes scabra</name>
    <dbReference type="NCBI Taxonomy" id="79078"/>
    <lineage>
        <taxon>Eukaryota</taxon>
        <taxon>Viridiplantae</taxon>
        <taxon>Streptophyta</taxon>
        <taxon>Embryophyta</taxon>
        <taxon>Tracheophyta</taxon>
        <taxon>Spermatophyta</taxon>
        <taxon>Magnoliopsida</taxon>
        <taxon>eudicotyledons</taxon>
        <taxon>Gunneridae</taxon>
        <taxon>Pentapetalae</taxon>
        <taxon>rosids</taxon>
        <taxon>fabids</taxon>
        <taxon>Fabales</taxon>
        <taxon>Fabaceae</taxon>
        <taxon>Papilionoideae</taxon>
        <taxon>50 kb inversion clade</taxon>
        <taxon>dalbergioids sensu lato</taxon>
        <taxon>Dalbergieae</taxon>
        <taxon>Pterocarpus clade</taxon>
        <taxon>Stylosanthes</taxon>
    </lineage>
</organism>
<accession>A0ABU6QIP6</accession>
<evidence type="ECO:0000313" key="2">
    <source>
        <dbReference type="EMBL" id="MED6111819.1"/>
    </source>
</evidence>
<dbReference type="InterPro" id="IPR012340">
    <property type="entry name" value="NA-bd_OB-fold"/>
</dbReference>
<proteinExistence type="predicted"/>
<dbReference type="CDD" id="cd04481">
    <property type="entry name" value="RPA1_DBD_B_like"/>
    <property type="match status" value="1"/>
</dbReference>
<protein>
    <recommendedName>
        <fullName evidence="1">Replication protein A 70 kDa DNA-binding subunit B/D first OB fold domain-containing protein</fullName>
    </recommendedName>
</protein>
<dbReference type="Proteomes" id="UP001341840">
    <property type="component" value="Unassembled WGS sequence"/>
</dbReference>
<keyword evidence="3" id="KW-1185">Reference proteome</keyword>
<comment type="caution">
    <text evidence="2">The sequence shown here is derived from an EMBL/GenBank/DDBJ whole genome shotgun (WGS) entry which is preliminary data.</text>
</comment>